<comment type="caution">
    <text evidence="2">The sequence shown here is derived from an EMBL/GenBank/DDBJ whole genome shotgun (WGS) entry which is preliminary data.</text>
</comment>
<evidence type="ECO:0000256" key="1">
    <source>
        <dbReference type="SAM" id="SignalP"/>
    </source>
</evidence>
<evidence type="ECO:0000313" key="3">
    <source>
        <dbReference type="Proteomes" id="UP001382455"/>
    </source>
</evidence>
<gene>
    <name evidence="2" type="ORF">WAE96_09030</name>
</gene>
<organism evidence="2 3">
    <name type="scientific">Pseudoalteromonas spongiae</name>
    <dbReference type="NCBI Taxonomy" id="298657"/>
    <lineage>
        <taxon>Bacteria</taxon>
        <taxon>Pseudomonadati</taxon>
        <taxon>Pseudomonadota</taxon>
        <taxon>Gammaproteobacteria</taxon>
        <taxon>Alteromonadales</taxon>
        <taxon>Pseudoalteromonadaceae</taxon>
        <taxon>Pseudoalteromonas</taxon>
    </lineage>
</organism>
<reference evidence="2 3" key="1">
    <citation type="submission" date="2023-12" db="EMBL/GenBank/DDBJ databases">
        <title>Friends and Foes: Symbiotic and Algicidal bacterial influence on Karenia brevis blooms.</title>
        <authorList>
            <person name="Fei C."/>
            <person name="Mohamed A.R."/>
            <person name="Booker A."/>
            <person name="Arshad M."/>
            <person name="Klass S."/>
            <person name="Ahn S."/>
            <person name="Gilbert P.M."/>
            <person name="Heil C.A."/>
            <person name="Martinez J.M."/>
            <person name="Amin S.A."/>
        </authorList>
    </citation>
    <scope>NUCLEOTIDE SEQUENCE [LARGE SCALE GENOMIC DNA]</scope>
    <source>
        <strain evidence="2 3">CE15</strain>
    </source>
</reference>
<feature type="chain" id="PRO_5046120002" evidence="1">
    <location>
        <begin position="24"/>
        <end position="326"/>
    </location>
</feature>
<accession>A0ABU8EUD9</accession>
<feature type="signal peptide" evidence="1">
    <location>
        <begin position="1"/>
        <end position="23"/>
    </location>
</feature>
<dbReference type="Proteomes" id="UP001382455">
    <property type="component" value="Unassembled WGS sequence"/>
</dbReference>
<sequence>MIKFTQLLLPICFAFLLFGCDDASNSHSEAELVTSLKQLNTLLYSSQSEPNDVLWPMSDRYLTKRDSLFKQLLRTSEKPSPEVQLLAIEQRFTERFFPWPYNANPVLNYLQSVSHVEDADVADSIAFSQQKMSNAYQDKVRLSRFELNALIRQLANAEQQLEPFPAAKAALAEFESYLKDYSPRRSPGIGALPNGKDWYQARLNYFTNAAQKPADVLNRLLIIKQSVNSEPQFLICFTSAKCANNSGLDWRTKYSDRRAEFAAVPFGKEQAVIAEVDFGIHAQAWSSEHALTVLTTQLEIDEERANRVLAKILQEPALAMVNIPLG</sequence>
<dbReference type="EMBL" id="JBAWKS010000001">
    <property type="protein sequence ID" value="MEI4549823.1"/>
    <property type="molecule type" value="Genomic_DNA"/>
</dbReference>
<protein>
    <submittedName>
        <fullName evidence="2">Uncharacterized protein</fullName>
    </submittedName>
</protein>
<keyword evidence="1" id="KW-0732">Signal</keyword>
<dbReference type="RefSeq" id="WP_336435239.1">
    <property type="nucleotide sequence ID" value="NZ_JBAWKS010000001.1"/>
</dbReference>
<keyword evidence="3" id="KW-1185">Reference proteome</keyword>
<dbReference type="PROSITE" id="PS51257">
    <property type="entry name" value="PROKAR_LIPOPROTEIN"/>
    <property type="match status" value="1"/>
</dbReference>
<name>A0ABU8EUD9_9GAMM</name>
<evidence type="ECO:0000313" key="2">
    <source>
        <dbReference type="EMBL" id="MEI4549823.1"/>
    </source>
</evidence>
<proteinExistence type="predicted"/>